<evidence type="ECO:0000313" key="14">
    <source>
        <dbReference type="EMBL" id="EMA67724.1"/>
    </source>
</evidence>
<dbReference type="GO" id="GO:0003735">
    <property type="term" value="F:structural constituent of ribosome"/>
    <property type="evidence" value="ECO:0007669"/>
    <property type="project" value="InterPro"/>
</dbReference>
<comment type="caution">
    <text evidence="14">The sequence shown here is derived from an EMBL/GenBank/DDBJ whole genome shotgun (WGS) entry which is preliminary data.</text>
</comment>
<dbReference type="RefSeq" id="WP_008000292.1">
    <property type="nucleotide sequence ID" value="NZ_AOJI01000022.1"/>
</dbReference>
<dbReference type="STRING" id="1230454.C461_08354"/>
<evidence type="ECO:0000256" key="10">
    <source>
        <dbReference type="ARBA" id="ARBA00035225"/>
    </source>
</evidence>
<feature type="binding site" evidence="11">
    <location>
        <position position="20"/>
    </location>
    <ligand>
        <name>Zn(2+)</name>
        <dbReference type="ChEBI" id="CHEBI:29105"/>
    </ligand>
</feature>
<dbReference type="InterPro" id="IPR018267">
    <property type="entry name" value="Ribosomal_eL37_CS"/>
</dbReference>
<feature type="binding site" evidence="11">
    <location>
        <position position="23"/>
    </location>
    <ligand>
        <name>Zn(2+)</name>
        <dbReference type="ChEBI" id="CHEBI:29105"/>
    </ligand>
</feature>
<evidence type="ECO:0000256" key="5">
    <source>
        <dbReference type="ARBA" id="ARBA00022771"/>
    </source>
</evidence>
<keyword evidence="9 11" id="KW-0687">Ribonucleoprotein</keyword>
<dbReference type="Pfam" id="PF01907">
    <property type="entry name" value="Ribosomal_L37e"/>
    <property type="match status" value="1"/>
</dbReference>
<evidence type="ECO:0000313" key="15">
    <source>
        <dbReference type="Proteomes" id="UP000011575"/>
    </source>
</evidence>
<dbReference type="GO" id="GO:0005840">
    <property type="term" value="C:ribosome"/>
    <property type="evidence" value="ECO:0007669"/>
    <property type="project" value="UniProtKB-KW"/>
</dbReference>
<comment type="cofactor">
    <cofactor evidence="11">
        <name>Zn(2+)</name>
        <dbReference type="ChEBI" id="CHEBI:29105"/>
    </cofactor>
    <text evidence="11">Binds 1 zinc ion per subunit.</text>
</comment>
<dbReference type="AlphaFoldDB" id="M0PDV4"/>
<feature type="binding site" evidence="11">
    <location>
        <position position="38"/>
    </location>
    <ligand>
        <name>Zn(2+)</name>
        <dbReference type="ChEBI" id="CHEBI:29105"/>
    </ligand>
</feature>
<evidence type="ECO:0000256" key="8">
    <source>
        <dbReference type="ARBA" id="ARBA00022980"/>
    </source>
</evidence>
<dbReference type="Proteomes" id="UP000011575">
    <property type="component" value="Unassembled WGS sequence"/>
</dbReference>
<keyword evidence="5 11" id="KW-0863">Zinc-finger</keyword>
<dbReference type="InterPro" id="IPR001569">
    <property type="entry name" value="Ribosomal_eL37"/>
</dbReference>
<dbReference type="FunFam" id="2.20.25.30:FF:000003">
    <property type="entry name" value="50S ribosomal protein L37e"/>
    <property type="match status" value="1"/>
</dbReference>
<evidence type="ECO:0000256" key="7">
    <source>
        <dbReference type="ARBA" id="ARBA00022884"/>
    </source>
</evidence>
<keyword evidence="8 11" id="KW-0689">Ribosomal protein</keyword>
<comment type="function">
    <text evidence="1 11">Binds to the 23S rRNA.</text>
</comment>
<dbReference type="GO" id="GO:0008270">
    <property type="term" value="F:zinc ion binding"/>
    <property type="evidence" value="ECO:0007669"/>
    <property type="project" value="UniProtKB-UniRule"/>
</dbReference>
<gene>
    <name evidence="11 14" type="primary">rpl37e</name>
    <name evidence="14" type="ORF">C461_08354</name>
</gene>
<evidence type="ECO:0000256" key="4">
    <source>
        <dbReference type="ARBA" id="ARBA00022730"/>
    </source>
</evidence>
<evidence type="ECO:0000256" key="13">
    <source>
        <dbReference type="SAM" id="MobiDB-lite"/>
    </source>
</evidence>
<evidence type="ECO:0000256" key="6">
    <source>
        <dbReference type="ARBA" id="ARBA00022833"/>
    </source>
</evidence>
<organism evidence="14 15">
    <name type="scientific">Halorubrum aidingense JCM 13560</name>
    <dbReference type="NCBI Taxonomy" id="1230454"/>
    <lineage>
        <taxon>Archaea</taxon>
        <taxon>Methanobacteriati</taxon>
        <taxon>Methanobacteriota</taxon>
        <taxon>Stenosarchaea group</taxon>
        <taxon>Halobacteria</taxon>
        <taxon>Halobacteriales</taxon>
        <taxon>Haloferacaceae</taxon>
        <taxon>Halorubrum</taxon>
    </lineage>
</organism>
<keyword evidence="6 11" id="KW-0862">Zinc</keyword>
<dbReference type="InterPro" id="IPR011331">
    <property type="entry name" value="Ribosomal_eL37/eL43"/>
</dbReference>
<evidence type="ECO:0000256" key="3">
    <source>
        <dbReference type="ARBA" id="ARBA00022723"/>
    </source>
</evidence>
<dbReference type="PATRIC" id="fig|1230454.4.peg.1690"/>
<dbReference type="SUPFAM" id="SSF57829">
    <property type="entry name" value="Zn-binding ribosomal proteins"/>
    <property type="match status" value="1"/>
</dbReference>
<feature type="zinc finger region" description="C4-type" evidence="11">
    <location>
        <begin position="20"/>
        <end position="38"/>
    </location>
</feature>
<reference evidence="14 15" key="1">
    <citation type="journal article" date="2014" name="PLoS Genet.">
        <title>Phylogenetically driven sequencing of extremely halophilic archaea reveals strategies for static and dynamic osmo-response.</title>
        <authorList>
            <person name="Becker E.A."/>
            <person name="Seitzer P.M."/>
            <person name="Tritt A."/>
            <person name="Larsen D."/>
            <person name="Krusor M."/>
            <person name="Yao A.I."/>
            <person name="Wu D."/>
            <person name="Madern D."/>
            <person name="Eisen J.A."/>
            <person name="Darling A.E."/>
            <person name="Facciotti M.T."/>
        </authorList>
    </citation>
    <scope>NUCLEOTIDE SEQUENCE [LARGE SCALE GENOMIC DNA]</scope>
    <source>
        <strain evidence="14 15">JCM 13560</strain>
    </source>
</reference>
<evidence type="ECO:0000256" key="2">
    <source>
        <dbReference type="ARBA" id="ARBA00009805"/>
    </source>
</evidence>
<dbReference type="InterPro" id="IPR011332">
    <property type="entry name" value="Ribosomal_zn-bd"/>
</dbReference>
<keyword evidence="7 11" id="KW-0694">RNA-binding</keyword>
<feature type="region of interest" description="Disordered" evidence="13">
    <location>
        <begin position="27"/>
        <end position="58"/>
    </location>
</feature>
<dbReference type="GO" id="GO:1990904">
    <property type="term" value="C:ribonucleoprotein complex"/>
    <property type="evidence" value="ECO:0007669"/>
    <property type="project" value="UniProtKB-KW"/>
</dbReference>
<evidence type="ECO:0000256" key="1">
    <source>
        <dbReference type="ARBA" id="ARBA00003058"/>
    </source>
</evidence>
<dbReference type="EMBL" id="AOJI01000022">
    <property type="protein sequence ID" value="EMA67724.1"/>
    <property type="molecule type" value="Genomic_DNA"/>
</dbReference>
<dbReference type="GO" id="GO:0006412">
    <property type="term" value="P:translation"/>
    <property type="evidence" value="ECO:0007669"/>
    <property type="project" value="UniProtKB-UniRule"/>
</dbReference>
<keyword evidence="15" id="KW-1185">Reference proteome</keyword>
<comment type="function">
    <text evidence="12">Component of the large ribosomal subunit. The ribosome is a large ribonucleoprotein complex responsible for the synthesis of proteins in the cell.</text>
</comment>
<dbReference type="GO" id="GO:0019843">
    <property type="term" value="F:rRNA binding"/>
    <property type="evidence" value="ECO:0007669"/>
    <property type="project" value="UniProtKB-KW"/>
</dbReference>
<dbReference type="HAMAP" id="MF_00547">
    <property type="entry name" value="Ribosomal_eL37"/>
    <property type="match status" value="1"/>
</dbReference>
<evidence type="ECO:0000256" key="11">
    <source>
        <dbReference type="HAMAP-Rule" id="MF_00547"/>
    </source>
</evidence>
<keyword evidence="3 11" id="KW-0479">Metal-binding</keyword>
<protein>
    <recommendedName>
        <fullName evidence="10 11">Large ribosomal subunit protein eL37</fullName>
    </recommendedName>
</protein>
<proteinExistence type="inferred from homology"/>
<dbReference type="NCBIfam" id="NF003214">
    <property type="entry name" value="PRK04179.1"/>
    <property type="match status" value="1"/>
</dbReference>
<feature type="compositionally biased region" description="Polar residues" evidence="13">
    <location>
        <begin position="49"/>
        <end position="58"/>
    </location>
</feature>
<evidence type="ECO:0000256" key="9">
    <source>
        <dbReference type="ARBA" id="ARBA00023274"/>
    </source>
</evidence>
<keyword evidence="4 11" id="KW-0699">rRNA-binding</keyword>
<dbReference type="PROSITE" id="PS01077">
    <property type="entry name" value="RIBOSOMAL_L37E"/>
    <property type="match status" value="1"/>
</dbReference>
<feature type="binding site" evidence="11">
    <location>
        <position position="35"/>
    </location>
    <ligand>
        <name>Zn(2+)</name>
        <dbReference type="ChEBI" id="CHEBI:29105"/>
    </ligand>
</feature>
<evidence type="ECO:0000256" key="12">
    <source>
        <dbReference type="RuleBase" id="RU000576"/>
    </source>
</evidence>
<accession>M0PDV4</accession>
<dbReference type="Gene3D" id="2.20.25.30">
    <property type="match status" value="1"/>
</dbReference>
<comment type="similarity">
    <text evidence="2 11 12">Belongs to the eukaryotic ribosomal protein eL37 family.</text>
</comment>
<name>M0PDV4_9EURY</name>
<dbReference type="OrthoDB" id="5619at2157"/>
<sequence>MTGSGTPSQGKKNKTVHVKCRRCGEKSYHSKKERCSSCGFGKSAKQRGYSWQSKNGDN</sequence>